<proteinExistence type="predicted"/>
<gene>
    <name evidence="1" type="ORF">KME28_27140</name>
</gene>
<dbReference type="EMBL" id="JAHHHW010000159">
    <property type="protein sequence ID" value="MBW4435285.1"/>
    <property type="molecule type" value="Genomic_DNA"/>
</dbReference>
<dbReference type="AlphaFoldDB" id="A0A9E3LX85"/>
<name>A0A9E3LX85_9NOST</name>
<comment type="caution">
    <text evidence="1">The sequence shown here is derived from an EMBL/GenBank/DDBJ whole genome shotgun (WGS) entry which is preliminary data.</text>
</comment>
<sequence length="231" mass="26911">MELFKVLNQPHWNYFFTHEGITIKAPSKQAATRLALMYRECLTETAYNIKGKVKITWQYCKSPIQIFGWMALEQSPTADETAEAILCTDGEVLCSLLHLPVPLLKQIVQAGETERPVSIVRCSDRKQIIINKPMEIALQTPAIELTQRIMTRFWRLSDLETLERKFLMTNRFRWKYNAALNLRTWAILESEFERFEVNGQWYSQTTFLMNPEPIPFSSDVIISDIDKSIDN</sequence>
<evidence type="ECO:0000313" key="1">
    <source>
        <dbReference type="EMBL" id="MBW4435285.1"/>
    </source>
</evidence>
<organism evidence="1 2">
    <name type="scientific">Pelatocladus maniniholoensis HA4357-MV3</name>
    <dbReference type="NCBI Taxonomy" id="1117104"/>
    <lineage>
        <taxon>Bacteria</taxon>
        <taxon>Bacillati</taxon>
        <taxon>Cyanobacteriota</taxon>
        <taxon>Cyanophyceae</taxon>
        <taxon>Nostocales</taxon>
        <taxon>Nostocaceae</taxon>
        <taxon>Pelatocladus</taxon>
    </lineage>
</organism>
<reference evidence="1" key="1">
    <citation type="submission" date="2021-05" db="EMBL/GenBank/DDBJ databases">
        <authorList>
            <person name="Pietrasiak N."/>
            <person name="Ward R."/>
            <person name="Stajich J.E."/>
            <person name="Kurbessoian T."/>
        </authorList>
    </citation>
    <scope>NUCLEOTIDE SEQUENCE</scope>
    <source>
        <strain evidence="1">HA4357-MV3</strain>
    </source>
</reference>
<reference evidence="1" key="2">
    <citation type="journal article" date="2022" name="Microbiol. Resour. Announc.">
        <title>Metagenome Sequencing to Explore Phylogenomics of Terrestrial Cyanobacteria.</title>
        <authorList>
            <person name="Ward R.D."/>
            <person name="Stajich J.E."/>
            <person name="Johansen J.R."/>
            <person name="Huntemann M."/>
            <person name="Clum A."/>
            <person name="Foster B."/>
            <person name="Foster B."/>
            <person name="Roux S."/>
            <person name="Palaniappan K."/>
            <person name="Varghese N."/>
            <person name="Mukherjee S."/>
            <person name="Reddy T.B.K."/>
            <person name="Daum C."/>
            <person name="Copeland A."/>
            <person name="Chen I.A."/>
            <person name="Ivanova N.N."/>
            <person name="Kyrpides N.C."/>
            <person name="Shapiro N."/>
            <person name="Eloe-Fadrosh E.A."/>
            <person name="Pietrasiak N."/>
        </authorList>
    </citation>
    <scope>NUCLEOTIDE SEQUENCE</scope>
    <source>
        <strain evidence="1">HA4357-MV3</strain>
    </source>
</reference>
<dbReference type="Proteomes" id="UP000813215">
    <property type="component" value="Unassembled WGS sequence"/>
</dbReference>
<accession>A0A9E3LX85</accession>
<evidence type="ECO:0000313" key="2">
    <source>
        <dbReference type="Proteomes" id="UP000813215"/>
    </source>
</evidence>
<protein>
    <submittedName>
        <fullName evidence="1">Uncharacterized protein</fullName>
    </submittedName>
</protein>